<evidence type="ECO:0000256" key="3">
    <source>
        <dbReference type="SAM" id="Coils"/>
    </source>
</evidence>
<keyword evidence="2" id="KW-0067">ATP-binding</keyword>
<dbReference type="Gene3D" id="1.10.287.380">
    <property type="entry name" value="Valyl-tRNA synthetase, C-terminal domain"/>
    <property type="match status" value="1"/>
</dbReference>
<dbReference type="Proteomes" id="UP000823604">
    <property type="component" value="Unassembled WGS sequence"/>
</dbReference>
<sequence>EIESLTSEKNEIEERLSSNRCQYEEITRMSQRISEIIQELEVKEERWLELSCL</sequence>
<keyword evidence="3" id="KW-0175">Coiled coil</keyword>
<dbReference type="GO" id="GO:0003677">
    <property type="term" value="F:DNA binding"/>
    <property type="evidence" value="ECO:0007669"/>
    <property type="project" value="InterPro"/>
</dbReference>
<evidence type="ECO:0000313" key="5">
    <source>
        <dbReference type="EMBL" id="MBO8473282.1"/>
    </source>
</evidence>
<name>A0A9D9NH51_9BACT</name>
<reference evidence="5" key="1">
    <citation type="submission" date="2020-10" db="EMBL/GenBank/DDBJ databases">
        <authorList>
            <person name="Gilroy R."/>
        </authorList>
    </citation>
    <scope>NUCLEOTIDE SEQUENCE</scope>
    <source>
        <strain evidence="5">B1-8020</strain>
    </source>
</reference>
<dbReference type="EMBL" id="JADIMA010000065">
    <property type="protein sequence ID" value="MBO8473282.1"/>
    <property type="molecule type" value="Genomic_DNA"/>
</dbReference>
<organism evidence="5 6">
    <name type="scientific">Candidatus Merdivivens pullicola</name>
    <dbReference type="NCBI Taxonomy" id="2840872"/>
    <lineage>
        <taxon>Bacteria</taxon>
        <taxon>Pseudomonadati</taxon>
        <taxon>Bacteroidota</taxon>
        <taxon>Bacteroidia</taxon>
        <taxon>Bacteroidales</taxon>
        <taxon>Muribaculaceae</taxon>
        <taxon>Muribaculaceae incertae sedis</taxon>
        <taxon>Candidatus Merdivivens</taxon>
    </lineage>
</organism>
<comment type="caution">
    <text evidence="5">The sequence shown here is derived from an EMBL/GenBank/DDBJ whole genome shotgun (WGS) entry which is preliminary data.</text>
</comment>
<accession>A0A9D9NH51</accession>
<feature type="domain" description="ABC transporter Uup C-terminal" evidence="4">
    <location>
        <begin position="1"/>
        <end position="51"/>
    </location>
</feature>
<proteinExistence type="predicted"/>
<evidence type="ECO:0000313" key="6">
    <source>
        <dbReference type="Proteomes" id="UP000823604"/>
    </source>
</evidence>
<gene>
    <name evidence="5" type="ORF">IAB81_06590</name>
</gene>
<keyword evidence="1" id="KW-0547">Nucleotide-binding</keyword>
<dbReference type="InterPro" id="IPR037118">
    <property type="entry name" value="Val-tRNA_synth_C_sf"/>
</dbReference>
<evidence type="ECO:0000256" key="2">
    <source>
        <dbReference type="ARBA" id="ARBA00022840"/>
    </source>
</evidence>
<dbReference type="GO" id="GO:0005524">
    <property type="term" value="F:ATP binding"/>
    <property type="evidence" value="ECO:0007669"/>
    <property type="project" value="UniProtKB-KW"/>
</dbReference>
<dbReference type="InterPro" id="IPR032524">
    <property type="entry name" value="ABC_tran_C"/>
</dbReference>
<protein>
    <recommendedName>
        <fullName evidence="4">ABC transporter Uup C-terminal domain-containing protein</fullName>
    </recommendedName>
</protein>
<evidence type="ECO:0000256" key="1">
    <source>
        <dbReference type="ARBA" id="ARBA00022741"/>
    </source>
</evidence>
<feature type="non-terminal residue" evidence="5">
    <location>
        <position position="1"/>
    </location>
</feature>
<evidence type="ECO:0000259" key="4">
    <source>
        <dbReference type="Pfam" id="PF16326"/>
    </source>
</evidence>
<dbReference type="Pfam" id="PF16326">
    <property type="entry name" value="ABC_tran_CTD"/>
    <property type="match status" value="1"/>
</dbReference>
<reference evidence="5" key="2">
    <citation type="journal article" date="2021" name="PeerJ">
        <title>Extensive microbial diversity within the chicken gut microbiome revealed by metagenomics and culture.</title>
        <authorList>
            <person name="Gilroy R."/>
            <person name="Ravi A."/>
            <person name="Getino M."/>
            <person name="Pursley I."/>
            <person name="Horton D.L."/>
            <person name="Alikhan N.F."/>
            <person name="Baker D."/>
            <person name="Gharbi K."/>
            <person name="Hall N."/>
            <person name="Watson M."/>
            <person name="Adriaenssens E.M."/>
            <person name="Foster-Nyarko E."/>
            <person name="Jarju S."/>
            <person name="Secka A."/>
            <person name="Antonio M."/>
            <person name="Oren A."/>
            <person name="Chaudhuri R.R."/>
            <person name="La Ragione R."/>
            <person name="Hildebrand F."/>
            <person name="Pallen M.J."/>
        </authorList>
    </citation>
    <scope>NUCLEOTIDE SEQUENCE</scope>
    <source>
        <strain evidence="5">B1-8020</strain>
    </source>
</reference>
<dbReference type="AlphaFoldDB" id="A0A9D9NH51"/>
<feature type="coiled-coil region" evidence="3">
    <location>
        <begin position="2"/>
        <end position="46"/>
    </location>
</feature>